<name>A0A0D6EG60_SPOSA</name>
<reference evidence="4" key="1">
    <citation type="submission" date="2015-02" db="EMBL/GenBank/DDBJ databases">
        <authorList>
            <person name="Gon?alves P."/>
        </authorList>
    </citation>
    <scope>NUCLEOTIDE SEQUENCE [LARGE SCALE GENOMIC DNA]</scope>
</reference>
<dbReference type="AlphaFoldDB" id="A0A0D6EG60"/>
<keyword evidence="2" id="KW-0472">Membrane</keyword>
<organism evidence="3 4">
    <name type="scientific">Sporidiobolus salmonicolor</name>
    <name type="common">Yeast-like fungus</name>
    <name type="synonym">Sporobolomyces salmonicolor</name>
    <dbReference type="NCBI Taxonomy" id="5005"/>
    <lineage>
        <taxon>Eukaryota</taxon>
        <taxon>Fungi</taxon>
        <taxon>Dikarya</taxon>
        <taxon>Basidiomycota</taxon>
        <taxon>Pucciniomycotina</taxon>
        <taxon>Microbotryomycetes</taxon>
        <taxon>Sporidiobolales</taxon>
        <taxon>Sporidiobolaceae</taxon>
        <taxon>Sporobolomyces</taxon>
    </lineage>
</organism>
<keyword evidence="2" id="KW-1133">Transmembrane helix</keyword>
<gene>
    <name evidence="3" type="primary">SPOSA6832_00019</name>
</gene>
<feature type="transmembrane region" description="Helical" evidence="2">
    <location>
        <begin position="56"/>
        <end position="76"/>
    </location>
</feature>
<feature type="compositionally biased region" description="Low complexity" evidence="1">
    <location>
        <begin position="162"/>
        <end position="171"/>
    </location>
</feature>
<keyword evidence="2" id="KW-0812">Transmembrane</keyword>
<evidence type="ECO:0000313" key="3">
    <source>
        <dbReference type="EMBL" id="CEQ38570.1"/>
    </source>
</evidence>
<sequence length="194" mass="21062">MPYLSNLQLLIAGGIFAYSGISLSSNPSTFLARIAPLTSLIERLTGLAAYKGGDEGLALAGLALMLLGYLHLMACYTQDEKMKRNSTPGRIIAATASFYICAQTSQGSSLIALFGIFNFVGGMLMGFSVGFEDGNQVDIEAEEAERGKKRKRHDAELERRGQQQQQLQQAAEAKREREGGPLQEKVLSWRGGVQ</sequence>
<dbReference type="OrthoDB" id="2527629at2759"/>
<accession>A0A0D6EG60</accession>
<feature type="transmembrane region" description="Helical" evidence="2">
    <location>
        <begin position="110"/>
        <end position="131"/>
    </location>
</feature>
<evidence type="ECO:0000256" key="1">
    <source>
        <dbReference type="SAM" id="MobiDB-lite"/>
    </source>
</evidence>
<keyword evidence="4" id="KW-1185">Reference proteome</keyword>
<dbReference type="EMBL" id="CENE01000001">
    <property type="protein sequence ID" value="CEQ38570.1"/>
    <property type="molecule type" value="Genomic_DNA"/>
</dbReference>
<dbReference type="Proteomes" id="UP000243876">
    <property type="component" value="Unassembled WGS sequence"/>
</dbReference>
<proteinExistence type="predicted"/>
<evidence type="ECO:0000256" key="2">
    <source>
        <dbReference type="SAM" id="Phobius"/>
    </source>
</evidence>
<protein>
    <submittedName>
        <fullName evidence="3">SPOSA6832_00019-mRNA-1:cds</fullName>
    </submittedName>
</protein>
<evidence type="ECO:0000313" key="4">
    <source>
        <dbReference type="Proteomes" id="UP000243876"/>
    </source>
</evidence>
<feature type="region of interest" description="Disordered" evidence="1">
    <location>
        <begin position="142"/>
        <end position="194"/>
    </location>
</feature>